<sequence length="498" mass="57385">MQFYEKLLFIMNLTQTQNKELAQAIQVDPSIISRLRNGKRGVPRNPELLRSMALYFSERCNTEYQRRALAETAGVKRIITAKRSQLSDFLFHWFSGNADGVERFMRTFESLKIEEAASNVSSYSPPISSKGNFIYYGNEGKRAAVRALYQQLQTRQEPCTICILADETDDWLMEDYDFTASMQAGLLGCLQRGFEICHIIPSIYTGDQILESLSRWMPLYITGKVHAYFYPHIRDRLHRHTILLLPGQIALASHSMSGQTSSYASMLTTDPRLLQAIEAEFQDYLSLCRPMLNTYSQPRNLLQCVVNFHAAHGFCIQKLLSLSGVTAPLELIDNTIEQREDAELKDLGEIYYQEMEKQDRSHYNMIEIVHLASAEQVRAGTVPIVCTYGTAKRLYYTPETYALHLKNILHIMETCETYHFVPLEEPLEQESSIMVKENNKALLVHTSEPFTIFEISQPEIVALYREYLLRLAEKQGYTGIHRTRIKSRLRELIRELQS</sequence>
<comment type="caution">
    <text evidence="1">The sequence shown here is derived from an EMBL/GenBank/DDBJ whole genome shotgun (WGS) entry which is preliminary data.</text>
</comment>
<dbReference type="Proteomes" id="UP000634672">
    <property type="component" value="Unassembled WGS sequence"/>
</dbReference>
<evidence type="ECO:0000313" key="1">
    <source>
        <dbReference type="EMBL" id="MBC5708218.1"/>
    </source>
</evidence>
<gene>
    <name evidence="1" type="ORF">H8S75_09670</name>
</gene>
<organism evidence="1 2">
    <name type="scientific">Hungatella hominis</name>
    <dbReference type="NCBI Taxonomy" id="2763050"/>
    <lineage>
        <taxon>Bacteria</taxon>
        <taxon>Bacillati</taxon>
        <taxon>Bacillota</taxon>
        <taxon>Clostridia</taxon>
        <taxon>Lachnospirales</taxon>
        <taxon>Lachnospiraceae</taxon>
        <taxon>Hungatella</taxon>
    </lineage>
</organism>
<evidence type="ECO:0008006" key="3">
    <source>
        <dbReference type="Google" id="ProtNLM"/>
    </source>
</evidence>
<dbReference type="RefSeq" id="WP_187021096.1">
    <property type="nucleotide sequence ID" value="NZ_JACOPB010000003.1"/>
</dbReference>
<accession>A0ABR7H514</accession>
<keyword evidence="2" id="KW-1185">Reference proteome</keyword>
<dbReference type="EMBL" id="JACOPB010000003">
    <property type="protein sequence ID" value="MBC5708218.1"/>
    <property type="molecule type" value="Genomic_DNA"/>
</dbReference>
<evidence type="ECO:0000313" key="2">
    <source>
        <dbReference type="Proteomes" id="UP000634672"/>
    </source>
</evidence>
<protein>
    <recommendedName>
        <fullName evidence="3">XRE family transcriptional regulator</fullName>
    </recommendedName>
</protein>
<reference evidence="1 2" key="1">
    <citation type="submission" date="2020-08" db="EMBL/GenBank/DDBJ databases">
        <title>Genome public.</title>
        <authorList>
            <person name="Liu C."/>
            <person name="Sun Q."/>
        </authorList>
    </citation>
    <scope>NUCLEOTIDE SEQUENCE [LARGE SCALE GENOMIC DNA]</scope>
    <source>
        <strain evidence="1 2">NSJ-66</strain>
    </source>
</reference>
<name>A0ABR7H514_9FIRM</name>
<proteinExistence type="predicted"/>